<proteinExistence type="predicted"/>
<feature type="coiled-coil region" evidence="2">
    <location>
        <begin position="638"/>
        <end position="706"/>
    </location>
</feature>
<keyword evidence="1 2" id="KW-0175">Coiled coil</keyword>
<gene>
    <name evidence="4" type="ORF">Syun_003690</name>
</gene>
<evidence type="ECO:0000313" key="4">
    <source>
        <dbReference type="EMBL" id="KAK9162788.1"/>
    </source>
</evidence>
<evidence type="ECO:0008006" key="6">
    <source>
        <dbReference type="Google" id="ProtNLM"/>
    </source>
</evidence>
<evidence type="ECO:0000313" key="5">
    <source>
        <dbReference type="Proteomes" id="UP001420932"/>
    </source>
</evidence>
<feature type="coiled-coil region" evidence="2">
    <location>
        <begin position="112"/>
        <end position="202"/>
    </location>
</feature>
<evidence type="ECO:0000256" key="1">
    <source>
        <dbReference type="ARBA" id="ARBA00023054"/>
    </source>
</evidence>
<sequence>MKISGMRNLTELESMSRSVPGSAKAFTVSSLSSSESISMGSFSSLKIAAEKLVKEQASMKTELETANTKLKKSMEHIHSLEDKLQYAMNENSILKVKEKEDSKLWNGLECKMSSLKALCDQLTETLRQLACQVQEAEQDKKLFEERLAAHSNSFDSLQLHMTNLSTDLGVAEENLRKSKQELMELKTEKEAIEKQFQDERCRTTNLISEKDCSIKELDETVANSKLCLESLDAKLVEVQRQLCLKEDNCKCLLVAQEILEKEKNDLQSSNENLSKSLQASNDEIRDLQGLIQSLVQKLIELDNHNAAVSNDVSRLYSTFDTFYDLVLKENNLIAKHAQSQFSRLHHRFENATSENKALCSENEELKNKVIELQKAQEFMMVQQAEECRVAEERNRKLESEAENLASKKTELEAFVAKLEKKIGHLLAASCESENKMRDLLTKLSSLESENQDIQDKLQVKLQGKIGELDVLQKEFAKNEQSAESLEKQITLLHANLEEKELLHRQFNEREKQLQEQKDEMETSLVASRVELEEAKKQYSLMMESKQLELTKHLKEISQRNDQAINEIRRKFESEKLEIVNLEKEKADKLLIEMEKKFEQKIAEEKEESKRYLMRVQDEHASLLNHVQQKHDKKIIDLNANHSKELKSFQLRAEDELRENTMLLRKEHENQMRSLRLQLEDECRKLHEELELQKSKEERQRALLQLQWKVMDGNQHEDQEANSRKEYSISSIKMRDTDSRKKSQSVFMRPENKKDLSLLRATQTPVAKMGRKDGEVSLGNVMKMPKHSRKVTRREYEVETSNGRTITKRKKSKSTVMFGELTKHKRIATPRNKASQDVMKVTNGDRDFHPTNIGELFTEGSLNPYDDDPYAFD</sequence>
<evidence type="ECO:0000256" key="2">
    <source>
        <dbReference type="SAM" id="Coils"/>
    </source>
</evidence>
<feature type="coiled-coil region" evidence="2">
    <location>
        <begin position="49"/>
        <end position="83"/>
    </location>
</feature>
<dbReference type="PANTHER" id="PTHR23160">
    <property type="entry name" value="SYNAPTONEMAL COMPLEX PROTEIN-RELATED"/>
    <property type="match status" value="1"/>
</dbReference>
<protein>
    <recommendedName>
        <fullName evidence="6">Synaptonemal complex protein 1</fullName>
    </recommendedName>
</protein>
<evidence type="ECO:0000256" key="3">
    <source>
        <dbReference type="SAM" id="MobiDB-lite"/>
    </source>
</evidence>
<feature type="region of interest" description="Disordered" evidence="3">
    <location>
        <begin position="829"/>
        <end position="872"/>
    </location>
</feature>
<keyword evidence="5" id="KW-1185">Reference proteome</keyword>
<dbReference type="SUPFAM" id="SSF57997">
    <property type="entry name" value="Tropomyosin"/>
    <property type="match status" value="1"/>
</dbReference>
<dbReference type="PANTHER" id="PTHR23160:SF3">
    <property type="entry name" value="SYNAPTONEMAL COMPLEX PROTEIN 1-RELATED"/>
    <property type="match status" value="1"/>
</dbReference>
<dbReference type="EMBL" id="JBBNAF010000002">
    <property type="protein sequence ID" value="KAK9162788.1"/>
    <property type="molecule type" value="Genomic_DNA"/>
</dbReference>
<reference evidence="4 5" key="1">
    <citation type="submission" date="2024-01" db="EMBL/GenBank/DDBJ databases">
        <title>Genome assemblies of Stephania.</title>
        <authorList>
            <person name="Yang L."/>
        </authorList>
    </citation>
    <scope>NUCLEOTIDE SEQUENCE [LARGE SCALE GENOMIC DNA]</scope>
    <source>
        <strain evidence="4">YNDBR</strain>
        <tissue evidence="4">Leaf</tissue>
    </source>
</reference>
<feature type="coiled-coil region" evidence="2">
    <location>
        <begin position="348"/>
        <end position="596"/>
    </location>
</feature>
<dbReference type="Proteomes" id="UP001420932">
    <property type="component" value="Unassembled WGS sequence"/>
</dbReference>
<accession>A0AAP0Q0G3</accession>
<feature type="coiled-coil region" evidence="2">
    <location>
        <begin position="252"/>
        <end position="297"/>
    </location>
</feature>
<organism evidence="4 5">
    <name type="scientific">Stephania yunnanensis</name>
    <dbReference type="NCBI Taxonomy" id="152371"/>
    <lineage>
        <taxon>Eukaryota</taxon>
        <taxon>Viridiplantae</taxon>
        <taxon>Streptophyta</taxon>
        <taxon>Embryophyta</taxon>
        <taxon>Tracheophyta</taxon>
        <taxon>Spermatophyta</taxon>
        <taxon>Magnoliopsida</taxon>
        <taxon>Ranunculales</taxon>
        <taxon>Menispermaceae</taxon>
        <taxon>Menispermoideae</taxon>
        <taxon>Cissampelideae</taxon>
        <taxon>Stephania</taxon>
    </lineage>
</organism>
<dbReference type="AlphaFoldDB" id="A0AAP0Q0G3"/>
<name>A0AAP0Q0G3_9MAGN</name>
<dbReference type="GO" id="GO:0007131">
    <property type="term" value="P:reciprocal meiotic recombination"/>
    <property type="evidence" value="ECO:0007669"/>
    <property type="project" value="TreeGrafter"/>
</dbReference>
<comment type="caution">
    <text evidence="4">The sequence shown here is derived from an EMBL/GenBank/DDBJ whole genome shotgun (WGS) entry which is preliminary data.</text>
</comment>